<dbReference type="InterPro" id="IPR018060">
    <property type="entry name" value="HTH_AraC"/>
</dbReference>
<keyword evidence="1" id="KW-0805">Transcription regulation</keyword>
<organism evidence="5 6">
    <name type="scientific">Spirosoma validum</name>
    <dbReference type="NCBI Taxonomy" id="2771355"/>
    <lineage>
        <taxon>Bacteria</taxon>
        <taxon>Pseudomonadati</taxon>
        <taxon>Bacteroidota</taxon>
        <taxon>Cytophagia</taxon>
        <taxon>Cytophagales</taxon>
        <taxon>Cytophagaceae</taxon>
        <taxon>Spirosoma</taxon>
    </lineage>
</organism>
<evidence type="ECO:0000256" key="2">
    <source>
        <dbReference type="ARBA" id="ARBA00023125"/>
    </source>
</evidence>
<name>A0A927B035_9BACT</name>
<keyword evidence="3" id="KW-0804">Transcription</keyword>
<sequence>MTYYHQQFLKIREEVYPNEYVCRQIIQAKRFIDSQFATSIRLSDIAEAAFLSKFHFIRLFKQNYGQTPYQYLTMVRIAQAKRLLRTEKTIREVCFAVGFDSVSSFTALFKKITGVTPSTFRKRLAT</sequence>
<dbReference type="GO" id="GO:0043565">
    <property type="term" value="F:sequence-specific DNA binding"/>
    <property type="evidence" value="ECO:0007669"/>
    <property type="project" value="InterPro"/>
</dbReference>
<dbReference type="GO" id="GO:0003700">
    <property type="term" value="F:DNA-binding transcription factor activity"/>
    <property type="evidence" value="ECO:0007669"/>
    <property type="project" value="InterPro"/>
</dbReference>
<dbReference type="PROSITE" id="PS01124">
    <property type="entry name" value="HTH_ARAC_FAMILY_2"/>
    <property type="match status" value="1"/>
</dbReference>
<dbReference type="Gene3D" id="1.10.10.60">
    <property type="entry name" value="Homeodomain-like"/>
    <property type="match status" value="2"/>
</dbReference>
<dbReference type="PROSITE" id="PS00041">
    <property type="entry name" value="HTH_ARAC_FAMILY_1"/>
    <property type="match status" value="1"/>
</dbReference>
<keyword evidence="2" id="KW-0238">DNA-binding</keyword>
<dbReference type="SUPFAM" id="SSF46689">
    <property type="entry name" value="Homeodomain-like"/>
    <property type="match status" value="2"/>
</dbReference>
<evidence type="ECO:0000313" key="5">
    <source>
        <dbReference type="EMBL" id="MBD2752926.1"/>
    </source>
</evidence>
<dbReference type="PANTHER" id="PTHR43280">
    <property type="entry name" value="ARAC-FAMILY TRANSCRIPTIONAL REGULATOR"/>
    <property type="match status" value="1"/>
</dbReference>
<evidence type="ECO:0000256" key="3">
    <source>
        <dbReference type="ARBA" id="ARBA00023163"/>
    </source>
</evidence>
<dbReference type="SMART" id="SM00342">
    <property type="entry name" value="HTH_ARAC"/>
    <property type="match status" value="1"/>
</dbReference>
<reference evidence="5" key="1">
    <citation type="submission" date="2020-09" db="EMBL/GenBank/DDBJ databases">
        <authorList>
            <person name="Kim M.K."/>
        </authorList>
    </citation>
    <scope>NUCLEOTIDE SEQUENCE</scope>
    <source>
        <strain evidence="5">BT704</strain>
    </source>
</reference>
<dbReference type="AlphaFoldDB" id="A0A927B035"/>
<dbReference type="InterPro" id="IPR018062">
    <property type="entry name" value="HTH_AraC-typ_CS"/>
</dbReference>
<comment type="caution">
    <text evidence="5">The sequence shown here is derived from an EMBL/GenBank/DDBJ whole genome shotgun (WGS) entry which is preliminary data.</text>
</comment>
<evidence type="ECO:0000256" key="1">
    <source>
        <dbReference type="ARBA" id="ARBA00023015"/>
    </source>
</evidence>
<evidence type="ECO:0000313" key="6">
    <source>
        <dbReference type="Proteomes" id="UP000653797"/>
    </source>
</evidence>
<keyword evidence="6" id="KW-1185">Reference proteome</keyword>
<dbReference type="Pfam" id="PF12833">
    <property type="entry name" value="HTH_18"/>
    <property type="match status" value="1"/>
</dbReference>
<evidence type="ECO:0000259" key="4">
    <source>
        <dbReference type="PROSITE" id="PS01124"/>
    </source>
</evidence>
<dbReference type="EMBL" id="JACXAA010000002">
    <property type="protein sequence ID" value="MBD2752926.1"/>
    <property type="molecule type" value="Genomic_DNA"/>
</dbReference>
<dbReference type="InterPro" id="IPR020449">
    <property type="entry name" value="Tscrpt_reg_AraC-type_HTH"/>
</dbReference>
<gene>
    <name evidence="5" type="ORF">IC230_08500</name>
</gene>
<protein>
    <submittedName>
        <fullName evidence="5">Helix-turn-helix transcriptional regulator</fullName>
    </submittedName>
</protein>
<feature type="domain" description="HTH araC/xylS-type" evidence="4">
    <location>
        <begin position="26"/>
        <end position="123"/>
    </location>
</feature>
<dbReference type="Proteomes" id="UP000653797">
    <property type="component" value="Unassembled WGS sequence"/>
</dbReference>
<dbReference type="InterPro" id="IPR009057">
    <property type="entry name" value="Homeodomain-like_sf"/>
</dbReference>
<dbReference type="PRINTS" id="PR00032">
    <property type="entry name" value="HTHARAC"/>
</dbReference>
<proteinExistence type="predicted"/>
<dbReference type="RefSeq" id="WP_191038537.1">
    <property type="nucleotide sequence ID" value="NZ_JACXAA010000002.1"/>
</dbReference>
<accession>A0A927B035</accession>
<dbReference type="PANTHER" id="PTHR43280:SF2">
    <property type="entry name" value="HTH-TYPE TRANSCRIPTIONAL REGULATOR EXSA"/>
    <property type="match status" value="1"/>
</dbReference>